<feature type="region of interest" description="Disordered" evidence="1">
    <location>
        <begin position="170"/>
        <end position="194"/>
    </location>
</feature>
<feature type="compositionally biased region" description="Basic and acidic residues" evidence="1">
    <location>
        <begin position="114"/>
        <end position="123"/>
    </location>
</feature>
<feature type="region of interest" description="Disordered" evidence="1">
    <location>
        <begin position="99"/>
        <end position="140"/>
    </location>
</feature>
<proteinExistence type="predicted"/>
<evidence type="ECO:0000313" key="3">
    <source>
        <dbReference type="Proteomes" id="UP001165122"/>
    </source>
</evidence>
<organism evidence="2 3">
    <name type="scientific">Triparma laevis f. longispina</name>
    <dbReference type="NCBI Taxonomy" id="1714387"/>
    <lineage>
        <taxon>Eukaryota</taxon>
        <taxon>Sar</taxon>
        <taxon>Stramenopiles</taxon>
        <taxon>Ochrophyta</taxon>
        <taxon>Bolidophyceae</taxon>
        <taxon>Parmales</taxon>
        <taxon>Triparmaceae</taxon>
        <taxon>Triparma</taxon>
    </lineage>
</organism>
<evidence type="ECO:0000313" key="2">
    <source>
        <dbReference type="EMBL" id="GMH46819.1"/>
    </source>
</evidence>
<sequence length="735" mass="81060">MSTHPNTPFTALQTKIGSATIQLMLDSPIAQPVSLASALKHQNQLSERTVAAHHPEPAANSSPSVLQLPPPPPSPLIHYSLLEKLNDLKYRLAEDFAKEKKHNGQATPTSNEGGGEKSIEESHNFGGGVAPPPSPEDVTEDLNLDLSMENENPKIEIVEEKENAVVAVPKNKKRTNNKTNKNTPTKKKKQTSEVKKAENELELLAYFDPSNTLLKIVEKQKKTIKKKPAPPRCAAKPKPKTKVKKAKPPSTPKNNATPPPTDFVTIKSPDPKKKSPPPTNMTPYEMQLKGQLTRRNTQIEMLKNQLTAFGDVPIVEVVSLEEANVRLRAALTKLMEGDEKAQDDFDKWDKYIANHPDHIKQKLEEERAWAERNKEPNEEALKIIRTFVPPDIYCSNLKGLKERMPEKIAERIFARKILWLTRSPPESIAKIHIAELKTKFQAHGLDLVELRAICTILPEAFENDADGAKGMWKSKLIDRLRELVAKEEKGEAQRRNAAYGDVPAGPFDPDASPVRQKHAVSTPFTKNNLDDVRRACKEGGNFTENRDTLRKKREEGSVVVPNADRIDVSTIGVVMEDNKDFMSRLESCLGGTPVATPRKGGGQAAGFLDEIGERAKKLKKEGKKEEKKVGGEGGGKSFLEELKAKRGVTRNGENEGGNNENSAPKSFLEELKAKKKKAGGLKSPLGVSHLENATEKEKGEVAVKGKRGGKGETPAKPMSFLEEIAARAAKRAVVV</sequence>
<feature type="region of interest" description="Disordered" evidence="1">
    <location>
        <begin position="618"/>
        <end position="715"/>
    </location>
</feature>
<feature type="region of interest" description="Disordered" evidence="1">
    <location>
        <begin position="221"/>
        <end position="284"/>
    </location>
</feature>
<dbReference type="AlphaFoldDB" id="A0A9W7DKG6"/>
<feature type="region of interest" description="Disordered" evidence="1">
    <location>
        <begin position="47"/>
        <end position="68"/>
    </location>
</feature>
<dbReference type="OrthoDB" id="206734at2759"/>
<feature type="region of interest" description="Disordered" evidence="1">
    <location>
        <begin position="492"/>
        <end position="515"/>
    </location>
</feature>
<dbReference type="EMBL" id="BRXW01000350">
    <property type="protein sequence ID" value="GMH46819.1"/>
    <property type="molecule type" value="Genomic_DNA"/>
</dbReference>
<feature type="compositionally biased region" description="Basic and acidic residues" evidence="1">
    <location>
        <begin position="692"/>
        <end position="703"/>
    </location>
</feature>
<feature type="compositionally biased region" description="Basic residues" evidence="1">
    <location>
        <begin position="222"/>
        <end position="247"/>
    </location>
</feature>
<dbReference type="Proteomes" id="UP001165122">
    <property type="component" value="Unassembled WGS sequence"/>
</dbReference>
<keyword evidence="3" id="KW-1185">Reference proteome</keyword>
<protein>
    <submittedName>
        <fullName evidence="2">Uncharacterized protein</fullName>
    </submittedName>
</protein>
<comment type="caution">
    <text evidence="2">The sequence shown here is derived from an EMBL/GenBank/DDBJ whole genome shotgun (WGS) entry which is preliminary data.</text>
</comment>
<evidence type="ECO:0000256" key="1">
    <source>
        <dbReference type="SAM" id="MobiDB-lite"/>
    </source>
</evidence>
<reference evidence="3" key="1">
    <citation type="journal article" date="2023" name="Commun. Biol.">
        <title>Genome analysis of Parmales, the sister group of diatoms, reveals the evolutionary specialization of diatoms from phago-mixotrophs to photoautotrophs.</title>
        <authorList>
            <person name="Ban H."/>
            <person name="Sato S."/>
            <person name="Yoshikawa S."/>
            <person name="Yamada K."/>
            <person name="Nakamura Y."/>
            <person name="Ichinomiya M."/>
            <person name="Sato N."/>
            <person name="Blanc-Mathieu R."/>
            <person name="Endo H."/>
            <person name="Kuwata A."/>
            <person name="Ogata H."/>
        </authorList>
    </citation>
    <scope>NUCLEOTIDE SEQUENCE [LARGE SCALE GENOMIC DNA]</scope>
    <source>
        <strain evidence="3">NIES 3700</strain>
    </source>
</reference>
<accession>A0A9W7DKG6</accession>
<name>A0A9W7DKG6_9STRA</name>
<gene>
    <name evidence="2" type="ORF">TrLO_g5459</name>
</gene>